<protein>
    <recommendedName>
        <fullName evidence="3">ABC transporter substrate-binding protein</fullName>
    </recommendedName>
</protein>
<reference evidence="2" key="1">
    <citation type="submission" date="2017-09" db="EMBL/GenBank/DDBJ databases">
        <title>Depth-based differentiation of microbial function through sediment-hosted aquifers and enrichment of novel symbionts in the deep terrestrial subsurface.</title>
        <authorList>
            <person name="Probst A.J."/>
            <person name="Ladd B."/>
            <person name="Jarett J.K."/>
            <person name="Geller-Mcgrath D.E."/>
            <person name="Sieber C.M.K."/>
            <person name="Emerson J.B."/>
            <person name="Anantharaman K."/>
            <person name="Thomas B.C."/>
            <person name="Malmstrom R."/>
            <person name="Stieglmeier M."/>
            <person name="Klingl A."/>
            <person name="Woyke T."/>
            <person name="Ryan C.M."/>
            <person name="Banfield J.F."/>
        </authorList>
    </citation>
    <scope>NUCLEOTIDE SEQUENCE [LARGE SCALE GENOMIC DNA]</scope>
</reference>
<dbReference type="PANTHER" id="PTHR43649:SF12">
    <property type="entry name" value="DIACETYLCHITOBIOSE BINDING PROTEIN DASA"/>
    <property type="match status" value="1"/>
</dbReference>
<dbReference type="Proteomes" id="UP000228528">
    <property type="component" value="Unassembled WGS sequence"/>
</dbReference>
<dbReference type="SUPFAM" id="SSF53850">
    <property type="entry name" value="Periplasmic binding protein-like II"/>
    <property type="match status" value="1"/>
</dbReference>
<dbReference type="Gene3D" id="3.40.190.10">
    <property type="entry name" value="Periplasmic binding protein-like II"/>
    <property type="match status" value="1"/>
</dbReference>
<accession>A0A2M6P224</accession>
<dbReference type="InterPro" id="IPR006059">
    <property type="entry name" value="SBP"/>
</dbReference>
<dbReference type="AlphaFoldDB" id="A0A2M6P224"/>
<sequence length="308" mass="34580">MFIVILSSFTFLGLGCKGLSPTQTAAITPVEINYWTVFDDVDVLRQFAEQYKVIRPYVTVNIRQVRYDDFDNRLINALADDIQPDIVSIHVQWLRKYLSRLDPMPSTVSVADVAVSGQYVKNVQVDVYDQRMPSVNAVKANYINTVYDDAVVGNRIYGLPLAVDTLAIYYNKRLLDRAGIATPPTTWDEFLSAVQKTTLFNSRGELIQSGVALGTADNIDNFADIFAMLLMQNGVEIANGNRVAFASGLEKRVDPNHPTMETLRFYTDFSQPTKEAYAWNDTQDGAIEAFTRGRSAFYLGYAFEAKDI</sequence>
<name>A0A2M6P224_9BACT</name>
<comment type="caution">
    <text evidence="1">The sequence shown here is derived from an EMBL/GenBank/DDBJ whole genome shotgun (WGS) entry which is preliminary data.</text>
</comment>
<dbReference type="Pfam" id="PF01547">
    <property type="entry name" value="SBP_bac_1"/>
    <property type="match status" value="1"/>
</dbReference>
<dbReference type="PANTHER" id="PTHR43649">
    <property type="entry name" value="ARABINOSE-BINDING PROTEIN-RELATED"/>
    <property type="match status" value="1"/>
</dbReference>
<feature type="non-terminal residue" evidence="1">
    <location>
        <position position="308"/>
    </location>
</feature>
<dbReference type="InterPro" id="IPR050490">
    <property type="entry name" value="Bact_solute-bd_prot1"/>
</dbReference>
<gene>
    <name evidence="1" type="ORF">COU30_00880</name>
</gene>
<evidence type="ECO:0000313" key="1">
    <source>
        <dbReference type="EMBL" id="PIR77738.1"/>
    </source>
</evidence>
<evidence type="ECO:0008006" key="3">
    <source>
        <dbReference type="Google" id="ProtNLM"/>
    </source>
</evidence>
<proteinExistence type="predicted"/>
<organism evidence="1 2">
    <name type="scientific">Candidatus Magasanikbacteria bacterium CG10_big_fil_rev_8_21_14_0_10_38_6</name>
    <dbReference type="NCBI Taxonomy" id="1974647"/>
    <lineage>
        <taxon>Bacteria</taxon>
        <taxon>Candidatus Magasanikiibacteriota</taxon>
    </lineage>
</organism>
<dbReference type="EMBL" id="PFBW01000036">
    <property type="protein sequence ID" value="PIR77738.1"/>
    <property type="molecule type" value="Genomic_DNA"/>
</dbReference>
<evidence type="ECO:0000313" key="2">
    <source>
        <dbReference type="Proteomes" id="UP000228528"/>
    </source>
</evidence>